<evidence type="ECO:0000256" key="2">
    <source>
        <dbReference type="ARBA" id="ARBA00022679"/>
    </source>
</evidence>
<accession>A0A8H6ZP66</accession>
<dbReference type="GO" id="GO:0043484">
    <property type="term" value="P:regulation of RNA splicing"/>
    <property type="evidence" value="ECO:0007669"/>
    <property type="project" value="TreeGrafter"/>
</dbReference>
<evidence type="ECO:0000256" key="5">
    <source>
        <dbReference type="ARBA" id="ARBA00022840"/>
    </source>
</evidence>
<dbReference type="PANTHER" id="PTHR45646">
    <property type="entry name" value="SERINE/THREONINE-PROTEIN KINASE DOA-RELATED"/>
    <property type="match status" value="1"/>
</dbReference>
<dbReference type="GO" id="GO:0005634">
    <property type="term" value="C:nucleus"/>
    <property type="evidence" value="ECO:0007669"/>
    <property type="project" value="TreeGrafter"/>
</dbReference>
<dbReference type="InterPro" id="IPR008271">
    <property type="entry name" value="Ser/Thr_kinase_AS"/>
</dbReference>
<dbReference type="GeneID" id="59381018"/>
<organism evidence="7 8">
    <name type="scientific">Pleurotus ostreatus</name>
    <name type="common">Oyster mushroom</name>
    <name type="synonym">White-rot fungus</name>
    <dbReference type="NCBI Taxonomy" id="5322"/>
    <lineage>
        <taxon>Eukaryota</taxon>
        <taxon>Fungi</taxon>
        <taxon>Dikarya</taxon>
        <taxon>Basidiomycota</taxon>
        <taxon>Agaricomycotina</taxon>
        <taxon>Agaricomycetes</taxon>
        <taxon>Agaricomycetidae</taxon>
        <taxon>Agaricales</taxon>
        <taxon>Pleurotineae</taxon>
        <taxon>Pleurotaceae</taxon>
        <taxon>Pleurotus</taxon>
    </lineage>
</organism>
<evidence type="ECO:0000256" key="3">
    <source>
        <dbReference type="ARBA" id="ARBA00022741"/>
    </source>
</evidence>
<keyword evidence="5" id="KW-0067">ATP-binding</keyword>
<evidence type="ECO:0000313" key="7">
    <source>
        <dbReference type="EMBL" id="KAF7423036.1"/>
    </source>
</evidence>
<dbReference type="VEuPathDB" id="FungiDB:PC9H_011200"/>
<dbReference type="PANTHER" id="PTHR45646:SF11">
    <property type="entry name" value="SERINE_THREONINE-PROTEIN KINASE DOA"/>
    <property type="match status" value="1"/>
</dbReference>
<dbReference type="Pfam" id="PF00069">
    <property type="entry name" value="Pkinase"/>
    <property type="match status" value="1"/>
</dbReference>
<dbReference type="Gene3D" id="1.10.510.10">
    <property type="entry name" value="Transferase(Phosphotransferase) domain 1"/>
    <property type="match status" value="1"/>
</dbReference>
<dbReference type="PROSITE" id="PS00108">
    <property type="entry name" value="PROTEIN_KINASE_ST"/>
    <property type="match status" value="1"/>
</dbReference>
<dbReference type="RefSeq" id="XP_036628068.1">
    <property type="nucleotide sequence ID" value="XM_036780685.1"/>
</dbReference>
<keyword evidence="1" id="KW-0723">Serine/threonine-protein kinase</keyword>
<reference evidence="7" key="1">
    <citation type="submission" date="2019-07" db="EMBL/GenBank/DDBJ databases">
        <authorList>
            <person name="Palmer J.M."/>
        </authorList>
    </citation>
    <scope>NUCLEOTIDE SEQUENCE</scope>
    <source>
        <strain evidence="7">PC9</strain>
    </source>
</reference>
<dbReference type="AlphaFoldDB" id="A0A8H6ZP66"/>
<dbReference type="EMBL" id="JACETU010000008">
    <property type="protein sequence ID" value="KAF7423036.1"/>
    <property type="molecule type" value="Genomic_DNA"/>
</dbReference>
<proteinExistence type="predicted"/>
<dbReference type="InterPro" id="IPR051175">
    <property type="entry name" value="CLK_kinases"/>
</dbReference>
<evidence type="ECO:0000313" key="8">
    <source>
        <dbReference type="Proteomes" id="UP000623687"/>
    </source>
</evidence>
<dbReference type="SUPFAM" id="SSF56112">
    <property type="entry name" value="Protein kinase-like (PK-like)"/>
    <property type="match status" value="1"/>
</dbReference>
<dbReference type="GO" id="GO:0005524">
    <property type="term" value="F:ATP binding"/>
    <property type="evidence" value="ECO:0007669"/>
    <property type="project" value="UniProtKB-KW"/>
</dbReference>
<keyword evidence="2" id="KW-0808">Transferase</keyword>
<dbReference type="GO" id="GO:0004674">
    <property type="term" value="F:protein serine/threonine kinase activity"/>
    <property type="evidence" value="ECO:0007669"/>
    <property type="project" value="UniProtKB-KW"/>
</dbReference>
<dbReference type="OrthoDB" id="5979581at2759"/>
<protein>
    <recommendedName>
        <fullName evidence="6">Protein kinase domain-containing protein</fullName>
    </recommendedName>
</protein>
<keyword evidence="4" id="KW-0418">Kinase</keyword>
<dbReference type="Proteomes" id="UP000623687">
    <property type="component" value="Unassembled WGS sequence"/>
</dbReference>
<feature type="domain" description="Protein kinase" evidence="6">
    <location>
        <begin position="1"/>
        <end position="311"/>
    </location>
</feature>
<name>A0A8H6ZP66_PLEOS</name>
<gene>
    <name evidence="7" type="ORF">PC9H_011200</name>
</gene>
<keyword evidence="3" id="KW-0547">Nucleotide-binding</keyword>
<dbReference type="InterPro" id="IPR000719">
    <property type="entry name" value="Prot_kinase_dom"/>
</dbReference>
<dbReference type="PROSITE" id="PS50011">
    <property type="entry name" value="PROTEIN_KINASE_DOM"/>
    <property type="match status" value="1"/>
</dbReference>
<sequence>MHRCFVLPLYGGDVKALLQSRGTIPLRLPTAGKACCTPPPERTGFCAWTPHRAYGFKGGRHIVHTDLKVDNILFTTGATKEDIDKWVKWDPPRRNPPEMSSDGIVQSAVSQPMKLPSEEEAFKATYVLSDFGSGELVLHSYLLETYAHPALPAQASKLHANRTITTPQHRAPEVLLGSEWDKPADIWTFGCLVYELVTSRALFSYRPSNVYGFYETGNPLYQMVLEIGELFRAAQLKTWPNAIDYFHLDNCDSVILSRYPACLTWRLMLLRPLEIMSWNDILPISEFIRRCLRLNPDGRATATDLLEDEWFAGVE</sequence>
<dbReference type="InterPro" id="IPR011009">
    <property type="entry name" value="Kinase-like_dom_sf"/>
</dbReference>
<dbReference type="SMART" id="SM00220">
    <property type="entry name" value="S_TKc"/>
    <property type="match status" value="1"/>
</dbReference>
<keyword evidence="8" id="KW-1185">Reference proteome</keyword>
<comment type="caution">
    <text evidence="7">The sequence shown here is derived from an EMBL/GenBank/DDBJ whole genome shotgun (WGS) entry which is preliminary data.</text>
</comment>
<evidence type="ECO:0000259" key="6">
    <source>
        <dbReference type="PROSITE" id="PS50011"/>
    </source>
</evidence>
<evidence type="ECO:0000256" key="4">
    <source>
        <dbReference type="ARBA" id="ARBA00022777"/>
    </source>
</evidence>
<evidence type="ECO:0000256" key="1">
    <source>
        <dbReference type="ARBA" id="ARBA00022527"/>
    </source>
</evidence>